<dbReference type="STRING" id="149040.A0A194XAK6"/>
<dbReference type="InterPro" id="IPR006076">
    <property type="entry name" value="FAD-dep_OxRdtase"/>
</dbReference>
<keyword evidence="8" id="KW-1185">Reference proteome</keyword>
<dbReference type="Gene3D" id="3.30.9.10">
    <property type="entry name" value="D-Amino Acid Oxidase, subunit A, domain 2"/>
    <property type="match status" value="1"/>
</dbReference>
<evidence type="ECO:0000259" key="6">
    <source>
        <dbReference type="Pfam" id="PF01266"/>
    </source>
</evidence>
<evidence type="ECO:0000256" key="4">
    <source>
        <dbReference type="ARBA" id="ARBA00022827"/>
    </source>
</evidence>
<gene>
    <name evidence="7" type="ORF">LY89DRAFT_782382</name>
</gene>
<keyword evidence="3" id="KW-0285">Flavoprotein</keyword>
<sequence length="419" mass="46730">MSPPKTCRVIGGGIFGLESALAVATTGMFEKVILFDFPSSSAGSSGSSRILRDGYANPIFAKWAARAMERWETTEYKIFMRKCTRFLIYTSDRINILQGIDNTRKEQGKEPCKRVTAKEVEEAFGSRALGKLFGEGATYIHSPEDCVLDWQQYVDSRRESATRNVEFIQEQVVDLEIDDDKVMQIVTNANVYEVTSEDITVVATGGWTSANLDLWGVPKLPESHQPETVVIMSFEIELTQEALTKMKDNPIISPVGLFEITPLVANKIKVTWVNHRFLEKGSGLLSNPKMLEGTAIMQVAVYHIRKWLREILPDLGIVDLRGDAQIDSMSKAGMPVIAMHPEMPRVCLVMNGGLTSAKLAPLIGELTVNAIFGKPEPDFSLQERDTNIHTQPALTTCATFEEMEQHAKAELRDIRQEET</sequence>
<evidence type="ECO:0000256" key="3">
    <source>
        <dbReference type="ARBA" id="ARBA00022630"/>
    </source>
</evidence>
<evidence type="ECO:0000256" key="2">
    <source>
        <dbReference type="ARBA" id="ARBA00010989"/>
    </source>
</evidence>
<organism evidence="7 8">
    <name type="scientific">Mollisia scopiformis</name>
    <name type="common">Conifer needle endophyte fungus</name>
    <name type="synonym">Phialocephala scopiformis</name>
    <dbReference type="NCBI Taxonomy" id="149040"/>
    <lineage>
        <taxon>Eukaryota</taxon>
        <taxon>Fungi</taxon>
        <taxon>Dikarya</taxon>
        <taxon>Ascomycota</taxon>
        <taxon>Pezizomycotina</taxon>
        <taxon>Leotiomycetes</taxon>
        <taxon>Helotiales</taxon>
        <taxon>Mollisiaceae</taxon>
        <taxon>Mollisia</taxon>
    </lineage>
</organism>
<evidence type="ECO:0000313" key="7">
    <source>
        <dbReference type="EMBL" id="KUJ17203.1"/>
    </source>
</evidence>
<dbReference type="RefSeq" id="XP_018071558.1">
    <property type="nucleotide sequence ID" value="XM_018222575.1"/>
</dbReference>
<dbReference type="InterPro" id="IPR036188">
    <property type="entry name" value="FAD/NAD-bd_sf"/>
</dbReference>
<name>A0A194XAK6_MOLSC</name>
<evidence type="ECO:0000313" key="8">
    <source>
        <dbReference type="Proteomes" id="UP000070700"/>
    </source>
</evidence>
<keyword evidence="4" id="KW-0274">FAD</keyword>
<dbReference type="PANTHER" id="PTHR10961">
    <property type="entry name" value="PEROXISOMAL SARCOSINE OXIDASE"/>
    <property type="match status" value="1"/>
</dbReference>
<dbReference type="EMBL" id="KQ947415">
    <property type="protein sequence ID" value="KUJ17203.1"/>
    <property type="molecule type" value="Genomic_DNA"/>
</dbReference>
<reference evidence="7 8" key="1">
    <citation type="submission" date="2015-10" db="EMBL/GenBank/DDBJ databases">
        <title>Full genome of DAOMC 229536 Phialocephala scopiformis, a fungal endophyte of spruce producing the potent anti-insectan compound rugulosin.</title>
        <authorList>
            <consortium name="DOE Joint Genome Institute"/>
            <person name="Walker A.K."/>
            <person name="Frasz S.L."/>
            <person name="Seifert K.A."/>
            <person name="Miller J.D."/>
            <person name="Mondo S.J."/>
            <person name="Labutti K."/>
            <person name="Lipzen A."/>
            <person name="Dockter R."/>
            <person name="Kennedy M."/>
            <person name="Grigoriev I.V."/>
            <person name="Spatafora J.W."/>
        </authorList>
    </citation>
    <scope>NUCLEOTIDE SEQUENCE [LARGE SCALE GENOMIC DNA]</scope>
    <source>
        <strain evidence="7 8">CBS 120377</strain>
    </source>
</reference>
<accession>A0A194XAK6</accession>
<dbReference type="PANTHER" id="PTHR10961:SF46">
    <property type="entry name" value="PEROXISOMAL SARCOSINE OXIDASE"/>
    <property type="match status" value="1"/>
</dbReference>
<comment type="similarity">
    <text evidence="2">Belongs to the MSOX/MTOX family.</text>
</comment>
<dbReference type="GO" id="GO:0008115">
    <property type="term" value="F:sarcosine oxidase activity"/>
    <property type="evidence" value="ECO:0007669"/>
    <property type="project" value="TreeGrafter"/>
</dbReference>
<evidence type="ECO:0000256" key="1">
    <source>
        <dbReference type="ARBA" id="ARBA00001974"/>
    </source>
</evidence>
<evidence type="ECO:0000256" key="5">
    <source>
        <dbReference type="ARBA" id="ARBA00023002"/>
    </source>
</evidence>
<dbReference type="Proteomes" id="UP000070700">
    <property type="component" value="Unassembled WGS sequence"/>
</dbReference>
<comment type="cofactor">
    <cofactor evidence="1">
        <name>FAD</name>
        <dbReference type="ChEBI" id="CHEBI:57692"/>
    </cofactor>
</comment>
<keyword evidence="5" id="KW-0560">Oxidoreductase</keyword>
<dbReference type="KEGG" id="psco:LY89DRAFT_782382"/>
<dbReference type="GO" id="GO:0050660">
    <property type="term" value="F:flavin adenine dinucleotide binding"/>
    <property type="evidence" value="ECO:0007669"/>
    <property type="project" value="InterPro"/>
</dbReference>
<protein>
    <submittedName>
        <fullName evidence="7">FAD/NAD(P)-binding domain-containing protein</fullName>
    </submittedName>
</protein>
<dbReference type="SUPFAM" id="SSF51905">
    <property type="entry name" value="FAD/NAD(P)-binding domain"/>
    <property type="match status" value="1"/>
</dbReference>
<dbReference type="InterPro" id="IPR045170">
    <property type="entry name" value="MTOX"/>
</dbReference>
<dbReference type="InParanoid" id="A0A194XAK6"/>
<feature type="domain" description="FAD dependent oxidoreductase" evidence="6">
    <location>
        <begin position="9"/>
        <end position="368"/>
    </location>
</feature>
<dbReference type="Pfam" id="PF01266">
    <property type="entry name" value="DAO"/>
    <property type="match status" value="1"/>
</dbReference>
<dbReference type="GeneID" id="28832301"/>
<dbReference type="AlphaFoldDB" id="A0A194XAK6"/>
<dbReference type="Gene3D" id="3.50.50.60">
    <property type="entry name" value="FAD/NAD(P)-binding domain"/>
    <property type="match status" value="1"/>
</dbReference>
<proteinExistence type="inferred from homology"/>